<dbReference type="Pfam" id="PF01423">
    <property type="entry name" value="LSM"/>
    <property type="match status" value="1"/>
</dbReference>
<evidence type="ECO:0000256" key="2">
    <source>
        <dbReference type="ARBA" id="ARBA00022490"/>
    </source>
</evidence>
<dbReference type="InterPro" id="IPR001163">
    <property type="entry name" value="Sm_dom_euk/arc"/>
</dbReference>
<comment type="function">
    <text evidence="6">Probably involved with other LSm subunits in the general process of degradation of mRNAs.</text>
</comment>
<evidence type="ECO:0000259" key="7">
    <source>
        <dbReference type="PROSITE" id="PS52002"/>
    </source>
</evidence>
<dbReference type="Gene3D" id="2.30.30.100">
    <property type="match status" value="1"/>
</dbReference>
<comment type="subcellular location">
    <subcellularLocation>
        <location evidence="6">Cytoplasm</location>
    </subcellularLocation>
    <subcellularLocation>
        <location evidence="6">Cytoplasm</location>
        <location evidence="6">P-body</location>
    </subcellularLocation>
</comment>
<dbReference type="EMBL" id="HBIC01006581">
    <property type="protein sequence ID" value="CAE0274609.1"/>
    <property type="molecule type" value="Transcribed_RNA"/>
</dbReference>
<evidence type="ECO:0000256" key="1">
    <source>
        <dbReference type="ARBA" id="ARBA00006850"/>
    </source>
</evidence>
<comment type="subunit">
    <text evidence="6">LSm subunits form a heteromer with a donut shape.</text>
</comment>
<dbReference type="PANTHER" id="PTHR15588:SF8">
    <property type="entry name" value="U6 SNRNA-ASSOCIATED SM-LIKE PROTEIN LSM1"/>
    <property type="match status" value="1"/>
</dbReference>
<dbReference type="InterPro" id="IPR010920">
    <property type="entry name" value="LSM_dom_sf"/>
</dbReference>
<comment type="similarity">
    <text evidence="1 6">Belongs to the snRNP Sm proteins family.</text>
</comment>
<evidence type="ECO:0000256" key="6">
    <source>
        <dbReference type="RuleBase" id="RU365047"/>
    </source>
</evidence>
<evidence type="ECO:0000256" key="5">
    <source>
        <dbReference type="ARBA" id="ARBA00023274"/>
    </source>
</evidence>
<dbReference type="CDD" id="cd01728">
    <property type="entry name" value="LSm1"/>
    <property type="match status" value="1"/>
</dbReference>
<dbReference type="GO" id="GO:0003729">
    <property type="term" value="F:mRNA binding"/>
    <property type="evidence" value="ECO:0007669"/>
    <property type="project" value="TreeGrafter"/>
</dbReference>
<dbReference type="PANTHER" id="PTHR15588">
    <property type="entry name" value="LSM1"/>
    <property type="match status" value="1"/>
</dbReference>
<dbReference type="PROSITE" id="PS52002">
    <property type="entry name" value="SM"/>
    <property type="match status" value="1"/>
</dbReference>
<keyword evidence="5 6" id="KW-0687">Ribonucleoprotein</keyword>
<dbReference type="GO" id="GO:1990726">
    <property type="term" value="C:Lsm1-7-Pat1 complex"/>
    <property type="evidence" value="ECO:0007669"/>
    <property type="project" value="TreeGrafter"/>
</dbReference>
<dbReference type="GO" id="GO:0000290">
    <property type="term" value="P:deadenylation-dependent decapping of nuclear-transcribed mRNA"/>
    <property type="evidence" value="ECO:0007669"/>
    <property type="project" value="TreeGrafter"/>
</dbReference>
<evidence type="ECO:0000256" key="4">
    <source>
        <dbReference type="ARBA" id="ARBA00022884"/>
    </source>
</evidence>
<dbReference type="GO" id="GO:1990904">
    <property type="term" value="C:ribonucleoprotein complex"/>
    <property type="evidence" value="ECO:0007669"/>
    <property type="project" value="UniProtKB-KW"/>
</dbReference>
<reference evidence="8" key="1">
    <citation type="submission" date="2021-01" db="EMBL/GenBank/DDBJ databases">
        <authorList>
            <person name="Corre E."/>
            <person name="Pelletier E."/>
            <person name="Niang G."/>
            <person name="Scheremetjew M."/>
            <person name="Finn R."/>
            <person name="Kale V."/>
            <person name="Holt S."/>
            <person name="Cochrane G."/>
            <person name="Meng A."/>
            <person name="Brown T."/>
            <person name="Cohen L."/>
        </authorList>
    </citation>
    <scope>NUCLEOTIDE SEQUENCE</scope>
    <source>
        <strain evidence="8">CCAP 955/1</strain>
    </source>
</reference>
<dbReference type="GO" id="GO:0006397">
    <property type="term" value="P:mRNA processing"/>
    <property type="evidence" value="ECO:0007669"/>
    <property type="project" value="UniProtKB-UniRule"/>
</dbReference>
<dbReference type="GO" id="GO:0000932">
    <property type="term" value="C:P-body"/>
    <property type="evidence" value="ECO:0007669"/>
    <property type="project" value="UniProtKB-SubCell"/>
</dbReference>
<organism evidence="8">
    <name type="scientific">Spumella elongata</name>
    <dbReference type="NCBI Taxonomy" id="89044"/>
    <lineage>
        <taxon>Eukaryota</taxon>
        <taxon>Sar</taxon>
        <taxon>Stramenopiles</taxon>
        <taxon>Ochrophyta</taxon>
        <taxon>Chrysophyceae</taxon>
        <taxon>Chromulinales</taxon>
        <taxon>Chromulinaceae</taxon>
        <taxon>Spumella</taxon>
    </lineage>
</organism>
<dbReference type="SUPFAM" id="SSF50182">
    <property type="entry name" value="Sm-like ribonucleoproteins"/>
    <property type="match status" value="1"/>
</dbReference>
<keyword evidence="3 6" id="KW-0507">mRNA processing</keyword>
<sequence>MADQTESLYLPGAASLAEQIDTKILIVLRDGRNLVGILRSFDQYVNLILEDTYERVIFQDKYCDIPLGLFLVRGDNLILLGEVDEDKEASQNLEKVSPAELTELLASGEAPKLEWDFE</sequence>
<dbReference type="InterPro" id="IPR034104">
    <property type="entry name" value="Lsm1"/>
</dbReference>
<dbReference type="AlphaFoldDB" id="A0A7S3GS20"/>
<keyword evidence="2 6" id="KW-0963">Cytoplasm</keyword>
<proteinExistence type="inferred from homology"/>
<evidence type="ECO:0000256" key="3">
    <source>
        <dbReference type="ARBA" id="ARBA00022664"/>
    </source>
</evidence>
<dbReference type="SMART" id="SM00651">
    <property type="entry name" value="Sm"/>
    <property type="match status" value="1"/>
</dbReference>
<dbReference type="InterPro" id="IPR047575">
    <property type="entry name" value="Sm"/>
</dbReference>
<keyword evidence="4 6" id="KW-0694">RNA-binding</keyword>
<dbReference type="InterPro" id="IPR044642">
    <property type="entry name" value="PTHR15588"/>
</dbReference>
<name>A0A7S3GS20_9STRA</name>
<accession>A0A7S3GS20</accession>
<feature type="domain" description="Sm" evidence="7">
    <location>
        <begin position="11"/>
        <end position="86"/>
    </location>
</feature>
<evidence type="ECO:0000313" key="8">
    <source>
        <dbReference type="EMBL" id="CAE0274609.1"/>
    </source>
</evidence>
<protein>
    <recommendedName>
        <fullName evidence="6">U6 snRNA-associated Sm-like protein LSm1</fullName>
    </recommendedName>
</protein>
<gene>
    <name evidence="6" type="primary">LSM1</name>
    <name evidence="8" type="ORF">SELO1098_LOCUS3436</name>
</gene>